<dbReference type="CDD" id="cd20223">
    <property type="entry name" value="PFM_epsilon-toxin-like"/>
    <property type="match status" value="1"/>
</dbReference>
<proteinExistence type="predicted"/>
<name>A0ABN1FKA7_9ACTN</name>
<dbReference type="Pfam" id="PF03318">
    <property type="entry name" value="ETX_MTX2"/>
    <property type="match status" value="1"/>
</dbReference>
<evidence type="ECO:0000313" key="2">
    <source>
        <dbReference type="EMBL" id="GAA0592610.1"/>
    </source>
</evidence>
<dbReference type="Gene3D" id="2.170.15.10">
    <property type="entry name" value="Proaerolysin, chain A, domain 3"/>
    <property type="match status" value="1"/>
</dbReference>
<dbReference type="SUPFAM" id="SSF56973">
    <property type="entry name" value="Aerolisin/ETX pore-forming domain"/>
    <property type="match status" value="1"/>
</dbReference>
<organism evidence="2 3">
    <name type="scientific">Streptomyces crystallinus</name>
    <dbReference type="NCBI Taxonomy" id="68191"/>
    <lineage>
        <taxon>Bacteria</taxon>
        <taxon>Bacillati</taxon>
        <taxon>Actinomycetota</taxon>
        <taxon>Actinomycetes</taxon>
        <taxon>Kitasatosporales</taxon>
        <taxon>Streptomycetaceae</taxon>
        <taxon>Streptomyces</taxon>
    </lineage>
</organism>
<dbReference type="InterPro" id="IPR004991">
    <property type="entry name" value="Aerolysin-like"/>
</dbReference>
<evidence type="ECO:0000313" key="3">
    <source>
        <dbReference type="Proteomes" id="UP001500668"/>
    </source>
</evidence>
<dbReference type="EMBL" id="BAAACA010000014">
    <property type="protein sequence ID" value="GAA0592610.1"/>
    <property type="molecule type" value="Genomic_DNA"/>
</dbReference>
<feature type="signal peptide" evidence="1">
    <location>
        <begin position="1"/>
        <end position="31"/>
    </location>
</feature>
<reference evidence="2 3" key="1">
    <citation type="journal article" date="2019" name="Int. J. Syst. Evol. Microbiol.">
        <title>The Global Catalogue of Microorganisms (GCM) 10K type strain sequencing project: providing services to taxonomists for standard genome sequencing and annotation.</title>
        <authorList>
            <consortium name="The Broad Institute Genomics Platform"/>
            <consortium name="The Broad Institute Genome Sequencing Center for Infectious Disease"/>
            <person name="Wu L."/>
            <person name="Ma J."/>
        </authorList>
    </citation>
    <scope>NUCLEOTIDE SEQUENCE [LARGE SCALE GENOMIC DNA]</scope>
    <source>
        <strain evidence="2 3">JCM 5067</strain>
    </source>
</reference>
<accession>A0ABN1FKA7</accession>
<sequence length="341" mass="36256">MKSRMRNKNLARVAVPVAALALAAIPADAHAAGHAPVPYPASLDDLLNDLVRYGDTATADSEKNYISTWDNHHWTYQWGRANIPTTSHVKVSNDASGVTFSHLQVTPDGEPTTTLGDTWFVGTARLTNSTDQPQSLTTQSYTKTVTDSVSTSVTKQFGGSNTVSAQVKLGEFFTGGDEFTTTWTWGDTHTHTQTDDQTYTANAQQIAVPAHTTAVVTIALVQTKSTGLVNLKGDLDGSFQRVVTRTDCNDASGGCAPGHVVSNKTESVYDTALNAVPLPPGMYLSDHHTVAVPGLGTYTAAHGSYFTVKVTDEPDGSRPVPAAPRSYTYTLPVGKPAAHHG</sequence>
<protein>
    <submittedName>
        <fullName evidence="2">Uncharacterized protein</fullName>
    </submittedName>
</protein>
<keyword evidence="1" id="KW-0732">Signal</keyword>
<dbReference type="Proteomes" id="UP001500668">
    <property type="component" value="Unassembled WGS sequence"/>
</dbReference>
<feature type="chain" id="PRO_5045744701" evidence="1">
    <location>
        <begin position="32"/>
        <end position="341"/>
    </location>
</feature>
<comment type="caution">
    <text evidence="2">The sequence shown here is derived from an EMBL/GenBank/DDBJ whole genome shotgun (WGS) entry which is preliminary data.</text>
</comment>
<evidence type="ECO:0000256" key="1">
    <source>
        <dbReference type="SAM" id="SignalP"/>
    </source>
</evidence>
<keyword evidence="3" id="KW-1185">Reference proteome</keyword>
<gene>
    <name evidence="2" type="ORF">GCM10010394_22330</name>
</gene>